<protein>
    <submittedName>
        <fullName evidence="1">STAS domain-containing protein</fullName>
    </submittedName>
</protein>
<comment type="caution">
    <text evidence="1">The sequence shown here is derived from an EMBL/GenBank/DDBJ whole genome shotgun (WGS) entry which is preliminary data.</text>
</comment>
<evidence type="ECO:0000313" key="1">
    <source>
        <dbReference type="EMBL" id="MFM9327877.1"/>
    </source>
</evidence>
<accession>A0ACC7NU58</accession>
<dbReference type="Proteomes" id="UP001631969">
    <property type="component" value="Unassembled WGS sequence"/>
</dbReference>
<proteinExistence type="predicted"/>
<sequence>MQQEKVIRIPPTFSIEEASLFRESMREYVSNGTTHFLLDFSDCRFIDSTGLGVIVSAYKKCVEAGGKIRLQALAPNVLKVFQLTRLNNVFEILP</sequence>
<reference evidence="1" key="1">
    <citation type="submission" date="2024-12" db="EMBL/GenBank/DDBJ databases">
        <authorList>
            <person name="Wu N."/>
        </authorList>
    </citation>
    <scope>NUCLEOTIDE SEQUENCE</scope>
    <source>
        <strain evidence="1">P15</strain>
    </source>
</reference>
<keyword evidence="2" id="KW-1185">Reference proteome</keyword>
<organism evidence="1 2">
    <name type="scientific">Paenibacillus mesotrionivorans</name>
    <dbReference type="NCBI Taxonomy" id="3160968"/>
    <lineage>
        <taxon>Bacteria</taxon>
        <taxon>Bacillati</taxon>
        <taxon>Bacillota</taxon>
        <taxon>Bacilli</taxon>
        <taxon>Bacillales</taxon>
        <taxon>Paenibacillaceae</taxon>
        <taxon>Paenibacillus</taxon>
    </lineage>
</organism>
<dbReference type="EMBL" id="JBJURJ010000003">
    <property type="protein sequence ID" value="MFM9327877.1"/>
    <property type="molecule type" value="Genomic_DNA"/>
</dbReference>
<name>A0ACC7NU58_9BACL</name>
<evidence type="ECO:0000313" key="2">
    <source>
        <dbReference type="Proteomes" id="UP001631969"/>
    </source>
</evidence>
<gene>
    <name evidence="1" type="ORF">ACI1P1_06115</name>
</gene>